<keyword evidence="5 15" id="KW-0808">Transferase</keyword>
<dbReference type="InterPro" id="IPR036775">
    <property type="entry name" value="DNA_pol_Y-fam_lit_finger_sf"/>
</dbReference>
<evidence type="ECO:0000313" key="18">
    <source>
        <dbReference type="EMBL" id="QEJ98613.1"/>
    </source>
</evidence>
<keyword evidence="13 15" id="KW-0234">DNA repair</keyword>
<dbReference type="Proteomes" id="UP000323594">
    <property type="component" value="Chromosome"/>
</dbReference>
<evidence type="ECO:0000256" key="2">
    <source>
        <dbReference type="ARBA" id="ARBA00010945"/>
    </source>
</evidence>
<comment type="cofactor">
    <cofactor evidence="15">
        <name>Mg(2+)</name>
        <dbReference type="ChEBI" id="CHEBI:18420"/>
    </cofactor>
    <text evidence="15">Binds 2 magnesium ions per subunit.</text>
</comment>
<dbReference type="Proteomes" id="UP000042527">
    <property type="component" value="Unassembled WGS sequence"/>
</dbReference>
<feature type="active site" evidence="15">
    <location>
        <position position="106"/>
    </location>
</feature>
<dbReference type="GO" id="GO:0006281">
    <property type="term" value="P:DNA repair"/>
    <property type="evidence" value="ECO:0007669"/>
    <property type="project" value="UniProtKB-UniRule"/>
</dbReference>
<comment type="similarity">
    <text evidence="2 15">Belongs to the DNA polymerase type-Y family.</text>
</comment>
<evidence type="ECO:0000256" key="5">
    <source>
        <dbReference type="ARBA" id="ARBA00022679"/>
    </source>
</evidence>
<dbReference type="RefSeq" id="WP_002700547.1">
    <property type="nucleotide sequence ID" value="NZ_CDNC01000047.1"/>
</dbReference>
<dbReference type="PANTHER" id="PTHR11076">
    <property type="entry name" value="DNA REPAIR POLYMERASE UMUC / TRANSFERASE FAMILY MEMBER"/>
    <property type="match status" value="1"/>
</dbReference>
<dbReference type="Pfam" id="PF11799">
    <property type="entry name" value="IMS_C"/>
    <property type="match status" value="1"/>
</dbReference>
<dbReference type="NCBIfam" id="NF002677">
    <property type="entry name" value="PRK02406.1"/>
    <property type="match status" value="1"/>
</dbReference>
<dbReference type="GO" id="GO:0003684">
    <property type="term" value="F:damaged DNA binding"/>
    <property type="evidence" value="ECO:0007669"/>
    <property type="project" value="InterPro"/>
</dbReference>
<comment type="function">
    <text evidence="15">Poorly processive, error-prone DNA polymerase involved in untargeted mutagenesis. Copies undamaged DNA at stalled replication forks, which arise in vivo from mismatched or misaligned primer ends. These misaligned primers can be extended by PolIV. Exhibits no 3'-5' exonuclease (proofreading) activity. May be involved in translesional synthesis, in conjunction with the beta clamp from PolIII.</text>
</comment>
<sequence>MTIRPLFFHVDLDAFYASVEQLDNPQYQGLPVIIGGQSKRGVVSTCSYEARKYGVHSAMPIMQARKLCPKGIFLPTRMKRYHEVSKAVMAILREFSPAVHQISVDEAFLDMTGTERLFGPAENSGKQLKKAVKEKTGLNISVGAASNKYIAKIASNKSKPDGLLIIPFGAEAAFMAKLKLKDIWGIGSKTRQRLEDAGIYTVEKILKTELKTLQRIIGNSAGSFLAKAVRGDTAHVFNEEVKSRSVSSERTFETDIIGIEAASDVLFFLASEVMYRVLDEKIQSKTVCVKIRYADFTTVSIQETGSPINDAEDLYLRARSIFSKKYLAQQPIRLLGLGVMNVSDAVEEGQLSLFTNEEEVKHRKIEEAMMQINKAKGKTALVRARLIKDNDPTKV</sequence>
<reference evidence="17" key="2">
    <citation type="submission" date="2015-01" db="EMBL/GenBank/DDBJ databases">
        <authorList>
            <person name="Xiang T."/>
            <person name="Song Y."/>
            <person name="Huang L."/>
            <person name="Wang B."/>
            <person name="Wu P."/>
        </authorList>
    </citation>
    <scope>NUCLEOTIDE SEQUENCE [LARGE SCALE GENOMIC DNA]</scope>
    <source>
        <strain evidence="17">V1</strain>
    </source>
</reference>
<comment type="subcellular location">
    <subcellularLocation>
        <location evidence="1 15">Cytoplasm</location>
    </subcellularLocation>
</comment>
<name>A0A0B7GWR9_TREPH</name>
<dbReference type="GO" id="GO:0042276">
    <property type="term" value="P:error-prone translesion synthesis"/>
    <property type="evidence" value="ECO:0007669"/>
    <property type="project" value="TreeGrafter"/>
</dbReference>
<dbReference type="Gene3D" id="3.40.1170.60">
    <property type="match status" value="1"/>
</dbReference>
<dbReference type="GO" id="GO:0000287">
    <property type="term" value="F:magnesium ion binding"/>
    <property type="evidence" value="ECO:0007669"/>
    <property type="project" value="UniProtKB-UniRule"/>
</dbReference>
<comment type="subunit">
    <text evidence="15">Monomer.</text>
</comment>
<feature type="binding site" evidence="15">
    <location>
        <position position="11"/>
    </location>
    <ligand>
        <name>Mg(2+)</name>
        <dbReference type="ChEBI" id="CHEBI:18420"/>
    </ligand>
</feature>
<evidence type="ECO:0000259" key="16">
    <source>
        <dbReference type="PROSITE" id="PS50173"/>
    </source>
</evidence>
<dbReference type="GeneID" id="57753355"/>
<dbReference type="Pfam" id="PF11798">
    <property type="entry name" value="IMS_HHH"/>
    <property type="match status" value="1"/>
</dbReference>
<organism evidence="17 19">
    <name type="scientific">Treponema phagedenis</name>
    <dbReference type="NCBI Taxonomy" id="162"/>
    <lineage>
        <taxon>Bacteria</taxon>
        <taxon>Pseudomonadati</taxon>
        <taxon>Spirochaetota</taxon>
        <taxon>Spirochaetia</taxon>
        <taxon>Spirochaetales</taxon>
        <taxon>Treponemataceae</taxon>
        <taxon>Treponema</taxon>
    </lineage>
</organism>
<evidence type="ECO:0000256" key="14">
    <source>
        <dbReference type="ARBA" id="ARBA00049244"/>
    </source>
</evidence>
<feature type="domain" description="UmuC" evidence="16">
    <location>
        <begin position="7"/>
        <end position="187"/>
    </location>
</feature>
<dbReference type="CDD" id="cd03586">
    <property type="entry name" value="PolY_Pol_IV_kappa"/>
    <property type="match status" value="1"/>
</dbReference>
<dbReference type="Pfam" id="PF00817">
    <property type="entry name" value="IMS"/>
    <property type="match status" value="1"/>
</dbReference>
<comment type="catalytic activity">
    <reaction evidence="14 15">
        <text>DNA(n) + a 2'-deoxyribonucleoside 5'-triphosphate = DNA(n+1) + diphosphate</text>
        <dbReference type="Rhea" id="RHEA:22508"/>
        <dbReference type="Rhea" id="RHEA-COMP:17339"/>
        <dbReference type="Rhea" id="RHEA-COMP:17340"/>
        <dbReference type="ChEBI" id="CHEBI:33019"/>
        <dbReference type="ChEBI" id="CHEBI:61560"/>
        <dbReference type="ChEBI" id="CHEBI:173112"/>
        <dbReference type="EC" id="2.7.7.7"/>
    </reaction>
</comment>
<dbReference type="Gene3D" id="1.10.150.20">
    <property type="entry name" value="5' to 3' exonuclease, C-terminal subdomain"/>
    <property type="match status" value="1"/>
</dbReference>
<dbReference type="EC" id="2.7.7.7" evidence="15"/>
<feature type="binding site" evidence="15">
    <location>
        <position position="105"/>
    </location>
    <ligand>
        <name>Mg(2+)</name>
        <dbReference type="ChEBI" id="CHEBI:18420"/>
    </ligand>
</feature>
<dbReference type="GO" id="GO:0006261">
    <property type="term" value="P:DNA-templated DNA replication"/>
    <property type="evidence" value="ECO:0007669"/>
    <property type="project" value="UniProtKB-UniRule"/>
</dbReference>
<keyword evidence="7 15" id="KW-0235">DNA replication</keyword>
<dbReference type="FunFam" id="3.40.1170.60:FF:000001">
    <property type="entry name" value="DNA polymerase IV"/>
    <property type="match status" value="1"/>
</dbReference>
<reference evidence="18 20" key="3">
    <citation type="submission" date="2019-08" db="EMBL/GenBank/DDBJ databases">
        <authorList>
            <person name="Kuhnert P."/>
        </authorList>
    </citation>
    <scope>NUCLEOTIDE SEQUENCE [LARGE SCALE GENOMIC DNA]</scope>
    <source>
        <strain evidence="18 20">B36.5</strain>
    </source>
</reference>
<evidence type="ECO:0000256" key="7">
    <source>
        <dbReference type="ARBA" id="ARBA00022705"/>
    </source>
</evidence>
<dbReference type="HAMAP" id="MF_01113">
    <property type="entry name" value="DNApol_IV"/>
    <property type="match status" value="1"/>
</dbReference>
<keyword evidence="6 15" id="KW-0548">Nucleotidyltransferase</keyword>
<evidence type="ECO:0000256" key="12">
    <source>
        <dbReference type="ARBA" id="ARBA00023125"/>
    </source>
</evidence>
<dbReference type="InterPro" id="IPR022880">
    <property type="entry name" value="DNApol_IV"/>
</dbReference>
<gene>
    <name evidence="15 17" type="primary">dinB</name>
    <name evidence="18" type="ORF">FUT82_11800</name>
    <name evidence="17" type="ORF">TPHV1_510040</name>
</gene>
<evidence type="ECO:0000256" key="3">
    <source>
        <dbReference type="ARBA" id="ARBA00022457"/>
    </source>
</evidence>
<dbReference type="SUPFAM" id="SSF100879">
    <property type="entry name" value="Lesion bypass DNA polymerase (Y-family), little finger domain"/>
    <property type="match status" value="1"/>
</dbReference>
<evidence type="ECO:0000256" key="15">
    <source>
        <dbReference type="HAMAP-Rule" id="MF_01113"/>
    </source>
</evidence>
<keyword evidence="4 15" id="KW-0963">Cytoplasm</keyword>
<dbReference type="PROSITE" id="PS50173">
    <property type="entry name" value="UMUC"/>
    <property type="match status" value="1"/>
</dbReference>
<keyword evidence="11 15" id="KW-0239">DNA-directed DNA polymerase</keyword>
<keyword evidence="9 15" id="KW-0227">DNA damage</keyword>
<evidence type="ECO:0000313" key="20">
    <source>
        <dbReference type="Proteomes" id="UP000323594"/>
    </source>
</evidence>
<evidence type="ECO:0000313" key="17">
    <source>
        <dbReference type="EMBL" id="CEM62973.1"/>
    </source>
</evidence>
<keyword evidence="8 15" id="KW-0479">Metal-binding</keyword>
<evidence type="ECO:0000256" key="10">
    <source>
        <dbReference type="ARBA" id="ARBA00022842"/>
    </source>
</evidence>
<keyword evidence="3 15" id="KW-0515">Mutator protein</keyword>
<dbReference type="EMBL" id="CP042817">
    <property type="protein sequence ID" value="QEJ98613.1"/>
    <property type="molecule type" value="Genomic_DNA"/>
</dbReference>
<accession>A0A0B7GWR9</accession>
<keyword evidence="19" id="KW-1185">Reference proteome</keyword>
<dbReference type="InterPro" id="IPR001126">
    <property type="entry name" value="UmuC"/>
</dbReference>
<evidence type="ECO:0000256" key="4">
    <source>
        <dbReference type="ARBA" id="ARBA00022490"/>
    </source>
</evidence>
<dbReference type="Gene3D" id="3.30.1490.100">
    <property type="entry name" value="DNA polymerase, Y-family, little finger domain"/>
    <property type="match status" value="1"/>
</dbReference>
<dbReference type="InterPro" id="IPR043128">
    <property type="entry name" value="Rev_trsase/Diguanyl_cyclase"/>
</dbReference>
<dbReference type="InterPro" id="IPR024728">
    <property type="entry name" value="PolY_HhH_motif"/>
</dbReference>
<dbReference type="InterPro" id="IPR050116">
    <property type="entry name" value="DNA_polymerase-Y"/>
</dbReference>
<protein>
    <recommendedName>
        <fullName evidence="15">DNA polymerase IV</fullName>
        <shortName evidence="15">Pol IV</shortName>
        <ecNumber evidence="15">2.7.7.7</ecNumber>
    </recommendedName>
</protein>
<keyword evidence="10 15" id="KW-0460">Magnesium</keyword>
<proteinExistence type="inferred from homology"/>
<feature type="site" description="Substrate discrimination" evidence="15">
    <location>
        <position position="16"/>
    </location>
</feature>
<evidence type="ECO:0000256" key="13">
    <source>
        <dbReference type="ARBA" id="ARBA00023204"/>
    </source>
</evidence>
<dbReference type="InterPro" id="IPR043502">
    <property type="entry name" value="DNA/RNA_pol_sf"/>
</dbReference>
<dbReference type="GO" id="GO:0003887">
    <property type="term" value="F:DNA-directed DNA polymerase activity"/>
    <property type="evidence" value="ECO:0007669"/>
    <property type="project" value="UniProtKB-UniRule"/>
</dbReference>
<evidence type="ECO:0000256" key="11">
    <source>
        <dbReference type="ARBA" id="ARBA00022932"/>
    </source>
</evidence>
<dbReference type="AlphaFoldDB" id="A0A0B7GWR9"/>
<dbReference type="GO" id="GO:0005829">
    <property type="term" value="C:cytosol"/>
    <property type="evidence" value="ECO:0007669"/>
    <property type="project" value="TreeGrafter"/>
</dbReference>
<evidence type="ECO:0000256" key="6">
    <source>
        <dbReference type="ARBA" id="ARBA00022695"/>
    </source>
</evidence>
<dbReference type="EMBL" id="CDNC01000047">
    <property type="protein sequence ID" value="CEM62973.1"/>
    <property type="molecule type" value="Genomic_DNA"/>
</dbReference>
<dbReference type="PANTHER" id="PTHR11076:SF33">
    <property type="entry name" value="DNA POLYMERASE KAPPA"/>
    <property type="match status" value="1"/>
</dbReference>
<dbReference type="GO" id="GO:0009432">
    <property type="term" value="P:SOS response"/>
    <property type="evidence" value="ECO:0007669"/>
    <property type="project" value="TreeGrafter"/>
</dbReference>
<dbReference type="Gene3D" id="3.30.70.270">
    <property type="match status" value="1"/>
</dbReference>
<dbReference type="InterPro" id="IPR017961">
    <property type="entry name" value="DNA_pol_Y-fam_little_finger"/>
</dbReference>
<keyword evidence="12 15" id="KW-0238">DNA-binding</keyword>
<evidence type="ECO:0000256" key="9">
    <source>
        <dbReference type="ARBA" id="ARBA00022763"/>
    </source>
</evidence>
<evidence type="ECO:0000256" key="8">
    <source>
        <dbReference type="ARBA" id="ARBA00022723"/>
    </source>
</evidence>
<reference evidence="19" key="1">
    <citation type="submission" date="2015-01" db="EMBL/GenBank/DDBJ databases">
        <authorList>
            <person name="Manzoor Shahid"/>
            <person name="Zubair Saima"/>
        </authorList>
    </citation>
    <scope>NUCLEOTIDE SEQUENCE [LARGE SCALE GENOMIC DNA]</scope>
    <source>
        <strain evidence="19">V1</strain>
    </source>
</reference>
<evidence type="ECO:0000256" key="1">
    <source>
        <dbReference type="ARBA" id="ARBA00004496"/>
    </source>
</evidence>
<dbReference type="SUPFAM" id="SSF56672">
    <property type="entry name" value="DNA/RNA polymerases"/>
    <property type="match status" value="1"/>
</dbReference>
<evidence type="ECO:0000313" key="19">
    <source>
        <dbReference type="Proteomes" id="UP000042527"/>
    </source>
</evidence>
<dbReference type="OrthoDB" id="9808813at2"/>